<dbReference type="Proteomes" id="UP000006163">
    <property type="component" value="Plasmid VS116_lp28-3"/>
</dbReference>
<feature type="transmembrane region" description="Helical" evidence="1">
    <location>
        <begin position="6"/>
        <end position="27"/>
    </location>
</feature>
<keyword evidence="2" id="KW-0614">Plasmid</keyword>
<keyword evidence="1" id="KW-0812">Transmembrane</keyword>
<keyword evidence="1" id="KW-1133">Transmembrane helix</keyword>
<gene>
    <name evidence="2" type="ORF">BVAVS116_H0135</name>
</gene>
<evidence type="ECO:0000256" key="1">
    <source>
        <dbReference type="SAM" id="Phobius"/>
    </source>
</evidence>
<sequence>MNITHIQYLSFLFVPYLLFPSGVCIFFEYKKCSFIYEAFLLFCIIFYNCLF</sequence>
<keyword evidence="1" id="KW-0472">Membrane</keyword>
<dbReference type="EMBL" id="CP001440">
    <property type="protein sequence ID" value="ACN52948.1"/>
    <property type="molecule type" value="Genomic_DNA"/>
</dbReference>
<feature type="transmembrane region" description="Helical" evidence="1">
    <location>
        <begin position="34"/>
        <end position="50"/>
    </location>
</feature>
<protein>
    <submittedName>
        <fullName evidence="2">Uncharacterized protein</fullName>
    </submittedName>
</protein>
<geneLocation type="plasmid" evidence="2 3">
    <name>VS116_lp28-3</name>
</geneLocation>
<keyword evidence="3" id="KW-1185">Reference proteome</keyword>
<proteinExistence type="predicted"/>
<evidence type="ECO:0000313" key="2">
    <source>
        <dbReference type="EMBL" id="ACN52948.1"/>
    </source>
</evidence>
<dbReference type="HOGENOM" id="CLU_3096283_0_0_12"/>
<accession>C0R950</accession>
<evidence type="ECO:0000313" key="3">
    <source>
        <dbReference type="Proteomes" id="UP000006163"/>
    </source>
</evidence>
<dbReference type="AlphaFoldDB" id="C0R950"/>
<organism evidence="2 3">
    <name type="scientific">Borreliella valaisiana VS116</name>
    <dbReference type="NCBI Taxonomy" id="445987"/>
    <lineage>
        <taxon>Bacteria</taxon>
        <taxon>Pseudomonadati</taxon>
        <taxon>Spirochaetota</taxon>
        <taxon>Spirochaetia</taxon>
        <taxon>Spirochaetales</taxon>
        <taxon>Borreliaceae</taxon>
        <taxon>Borreliella</taxon>
    </lineage>
</organism>
<reference evidence="2 3" key="1">
    <citation type="journal article" date="2012" name="J. Bacteriol.">
        <title>Whole-Genome Sequences of Borrelia bissettii, Borrelia valaisiana, and Borrelia spielmanii.</title>
        <authorList>
            <person name="Schutzer S.E."/>
            <person name="Fraser-Liggett C.M."/>
            <person name="Qiu W.G."/>
            <person name="Kraiczy P."/>
            <person name="Mongodin E.F."/>
            <person name="Dunn J.J."/>
            <person name="Luft B.J."/>
            <person name="Casjens S.R."/>
        </authorList>
    </citation>
    <scope>NUCLEOTIDE SEQUENCE [LARGE SCALE GENOMIC DNA]</scope>
    <source>
        <strain evidence="2 3">VS116</strain>
        <plasmid evidence="2">VS116_lp28-3</plasmid>
    </source>
</reference>
<name>C0R950_BORVA</name>